<gene>
    <name evidence="1" type="ORF">SAMN05443144_12553</name>
</gene>
<evidence type="ECO:0000313" key="2">
    <source>
        <dbReference type="Proteomes" id="UP000184041"/>
    </source>
</evidence>
<sequence length="455" mass="53132">MILSRSDLRDLINKIENDYSVTEWKHNGYYIWPVLRIQLYLMLTKKDEKDNRVNAAKKNRLKNVFELIRGASVSVVDYLKLERNYESIYCGAPSHRVNYQGLCYNRYFDYLMDKESAKTLLMERNARTKAGYYKPGRVILISDLLKCHRLDLKAGDFVGRINKYVKRFEEIIKKENLEISNYASQATRYISNVERAVSFFKKFLQKTNPEKVYELCYYSTSLLGLNIAADQFDIKTIDVQHGPQGEQHLAYGSWHSVPKEGYEAIPDEFHTWDKSSENTIRNWTDTTQKHTAKCKGNPWVEGWKRGEFSSSGYQYPENLVLYTLQPVKNPLEGYLLETIKKTSNKWNWWLRIHPRQKGELDSLKNKLHEHKLLEAVNIDDASELLLPEILLNTKVHLTKFSGCAIEAYQFGIPTIILDEIGEEVFKDYFGKENMSSYTGEKSDILIQKLITYISN</sequence>
<accession>A0A1M5J2U4</accession>
<organism evidence="1 2">
    <name type="scientific">Fodinibius roseus</name>
    <dbReference type="NCBI Taxonomy" id="1194090"/>
    <lineage>
        <taxon>Bacteria</taxon>
        <taxon>Pseudomonadati</taxon>
        <taxon>Balneolota</taxon>
        <taxon>Balneolia</taxon>
        <taxon>Balneolales</taxon>
        <taxon>Balneolaceae</taxon>
        <taxon>Fodinibius</taxon>
    </lineage>
</organism>
<evidence type="ECO:0000313" key="1">
    <source>
        <dbReference type="EMBL" id="SHG34927.1"/>
    </source>
</evidence>
<evidence type="ECO:0008006" key="3">
    <source>
        <dbReference type="Google" id="ProtNLM"/>
    </source>
</evidence>
<dbReference type="STRING" id="1194090.SAMN05443144_12553"/>
<keyword evidence="2" id="KW-1185">Reference proteome</keyword>
<name>A0A1M5J2U4_9BACT</name>
<dbReference type="EMBL" id="FQUS01000025">
    <property type="protein sequence ID" value="SHG34927.1"/>
    <property type="molecule type" value="Genomic_DNA"/>
</dbReference>
<protein>
    <recommendedName>
        <fullName evidence="3">Capsule polysaccharide biosynthesis protein</fullName>
    </recommendedName>
</protein>
<reference evidence="1 2" key="1">
    <citation type="submission" date="2016-11" db="EMBL/GenBank/DDBJ databases">
        <authorList>
            <person name="Jaros S."/>
            <person name="Januszkiewicz K."/>
            <person name="Wedrychowicz H."/>
        </authorList>
    </citation>
    <scope>NUCLEOTIDE SEQUENCE [LARGE SCALE GENOMIC DNA]</scope>
    <source>
        <strain evidence="1 2">DSM 21986</strain>
    </source>
</reference>
<dbReference type="Proteomes" id="UP000184041">
    <property type="component" value="Unassembled WGS sequence"/>
</dbReference>
<dbReference type="AlphaFoldDB" id="A0A1M5J2U4"/>
<proteinExistence type="predicted"/>